<sequence length="342" mass="35694">MVATLSQVRAWSTEHLVDAATYWTTTADQWEDVFLQMRNQSHTVTWQGAGGDALRSRTGADLAVVSAKADQLRQASTIARDGAGMIGAAQRRVIYAVEDAHNAGFAVGEDFSVTDTRTSRSAAQQAARHAQAQTLAADIRQRAAQLIGSEHDVAANITTATAGIAATTFPETPGIDDTIISDDKRDGGVQLVDFTQDDHASPPPPFAPWDTPDGTLPPGTGLSPQLQQMLLGGDPASLTGQGLVDKVQQFVQSLPENDPATSWLRDQVADLQAHVEDIEYARAHCSTSDWLERTTQFAGGVIVTGIGGLTAETGAGVGVAVAAGLGTAVAGAGLLQCLVGSK</sequence>
<dbReference type="AlphaFoldDB" id="A0A975K0Y3"/>
<accession>A0A975K0Y3</accession>
<gene>
    <name evidence="1" type="ORF">F6B93_19285</name>
</gene>
<dbReference type="EMBL" id="CP046600">
    <property type="protein sequence ID" value="QUR68930.1"/>
    <property type="molecule type" value="Genomic_DNA"/>
</dbReference>
<organism evidence="1 2">
    <name type="scientific">Mycobacterium spongiae</name>
    <dbReference type="NCBI Taxonomy" id="886343"/>
    <lineage>
        <taxon>Bacteria</taxon>
        <taxon>Bacillati</taxon>
        <taxon>Actinomycetota</taxon>
        <taxon>Actinomycetes</taxon>
        <taxon>Mycobacteriales</taxon>
        <taxon>Mycobacteriaceae</taxon>
        <taxon>Mycobacterium</taxon>
    </lineage>
</organism>
<name>A0A975K0Y3_9MYCO</name>
<evidence type="ECO:0000313" key="2">
    <source>
        <dbReference type="Proteomes" id="UP000682202"/>
    </source>
</evidence>
<dbReference type="RefSeq" id="WP_211696521.1">
    <property type="nucleotide sequence ID" value="NZ_CP046600.1"/>
</dbReference>
<dbReference type="Proteomes" id="UP000682202">
    <property type="component" value="Chromosome"/>
</dbReference>
<protein>
    <submittedName>
        <fullName evidence="1">Uncharacterized protein</fullName>
    </submittedName>
</protein>
<dbReference type="KEGG" id="mspg:F6B93_19285"/>
<keyword evidence="2" id="KW-1185">Reference proteome</keyword>
<evidence type="ECO:0000313" key="1">
    <source>
        <dbReference type="EMBL" id="QUR68930.1"/>
    </source>
</evidence>
<proteinExistence type="predicted"/>
<reference evidence="1" key="1">
    <citation type="submission" date="2019-12" db="EMBL/GenBank/DDBJ databases">
        <title>Mycobacterium spongiae sp. nov.</title>
        <authorList>
            <person name="Stinear T."/>
        </authorList>
    </citation>
    <scope>NUCLEOTIDE SEQUENCE</scope>
    <source>
        <strain evidence="1">FSD4b-SM</strain>
    </source>
</reference>